<feature type="transmembrane region" description="Helical" evidence="1">
    <location>
        <begin position="82"/>
        <end position="101"/>
    </location>
</feature>
<keyword evidence="1" id="KW-0472">Membrane</keyword>
<feature type="transmembrane region" description="Helical" evidence="1">
    <location>
        <begin position="302"/>
        <end position="322"/>
    </location>
</feature>
<evidence type="ECO:0000313" key="3">
    <source>
        <dbReference type="Proteomes" id="UP001165396"/>
    </source>
</evidence>
<keyword evidence="1" id="KW-1133">Transmembrane helix</keyword>
<organism evidence="2 3">
    <name type="scientific">Pseudosulfitobacter koreensis</name>
    <dbReference type="NCBI Taxonomy" id="2968472"/>
    <lineage>
        <taxon>Bacteria</taxon>
        <taxon>Pseudomonadati</taxon>
        <taxon>Pseudomonadota</taxon>
        <taxon>Alphaproteobacteria</taxon>
        <taxon>Rhodobacterales</taxon>
        <taxon>Roseobacteraceae</taxon>
        <taxon>Pseudosulfitobacter</taxon>
    </lineage>
</organism>
<keyword evidence="3" id="KW-1185">Reference proteome</keyword>
<accession>A0ABT1Z4Y9</accession>
<protein>
    <submittedName>
        <fullName evidence="2">NnrS family protein</fullName>
    </submittedName>
</protein>
<name>A0ABT1Z4Y9_9RHOB</name>
<evidence type="ECO:0000313" key="2">
    <source>
        <dbReference type="EMBL" id="MCR8828202.1"/>
    </source>
</evidence>
<gene>
    <name evidence="2" type="ORF">NTA49_16810</name>
</gene>
<feature type="transmembrane region" description="Helical" evidence="1">
    <location>
        <begin position="365"/>
        <end position="384"/>
    </location>
</feature>
<dbReference type="Pfam" id="PF05940">
    <property type="entry name" value="NnrS"/>
    <property type="match status" value="1"/>
</dbReference>
<evidence type="ECO:0000256" key="1">
    <source>
        <dbReference type="SAM" id="Phobius"/>
    </source>
</evidence>
<dbReference type="EMBL" id="JANKJG010000018">
    <property type="protein sequence ID" value="MCR8828202.1"/>
    <property type="molecule type" value="Genomic_DNA"/>
</dbReference>
<comment type="caution">
    <text evidence="2">The sequence shown here is derived from an EMBL/GenBank/DDBJ whole genome shotgun (WGS) entry which is preliminary data.</text>
</comment>
<feature type="transmembrane region" description="Helical" evidence="1">
    <location>
        <begin position="107"/>
        <end position="128"/>
    </location>
</feature>
<proteinExistence type="predicted"/>
<feature type="transmembrane region" description="Helical" evidence="1">
    <location>
        <begin position="170"/>
        <end position="194"/>
    </location>
</feature>
<feature type="transmembrane region" description="Helical" evidence="1">
    <location>
        <begin position="51"/>
        <end position="70"/>
    </location>
</feature>
<reference evidence="2" key="1">
    <citation type="submission" date="2022-07" db="EMBL/GenBank/DDBJ databases">
        <title>Pseudosulfitobacter sp. strain AP-MA-4, whole genome sequence.</title>
        <authorList>
            <person name="Jiang Y."/>
        </authorList>
    </citation>
    <scope>NUCLEOTIDE SEQUENCE</scope>
    <source>
        <strain evidence="2">AP-MA-4</strain>
    </source>
</reference>
<feature type="transmembrane region" description="Helical" evidence="1">
    <location>
        <begin position="140"/>
        <end position="158"/>
    </location>
</feature>
<dbReference type="RefSeq" id="WP_258295973.1">
    <property type="nucleotide sequence ID" value="NZ_JANKJG010000018.1"/>
</dbReference>
<dbReference type="InterPro" id="IPR010266">
    <property type="entry name" value="NnrS"/>
</dbReference>
<feature type="transmembrane region" description="Helical" evidence="1">
    <location>
        <begin position="334"/>
        <end position="353"/>
    </location>
</feature>
<feature type="transmembrane region" description="Helical" evidence="1">
    <location>
        <begin position="12"/>
        <end position="39"/>
    </location>
</feature>
<sequence length="391" mass="41870">MRAWHGPALLTYGFRPFFLLGAVWAAVAMGLWILMLAGVFSPATRMDLVSWHAHAFLFGYLGAIIAGFLLTAVPNWTGRLPVVGWQLGGLVLLWLAGRLAILVSQHLPMGLAAGIDLAFPIVLGAVILREILAGKTWGNLVVLALLAIFTLANVLFHLDVANGDIAAKGIGLRLGLAAVIGMIALIGGRILPSFTRNWLVKRGTKSLPAPPMQRFDKVTLLISAAILLLWVLTPDSWITGLAMIMFAILHTGRLVRWRGYLTGAEPLVWILHFAYAMLPLGAVLISLSNLRPDLVDPAAAQHLWMAGALGLMTLAVMTRATLGHTGQTLHAGNGTVAIYSALIGSMVVRLFAGNFPGNLGYEISAALWIAAFMGFAVVYGRLLARRKATVA</sequence>
<feature type="transmembrane region" description="Helical" evidence="1">
    <location>
        <begin position="267"/>
        <end position="290"/>
    </location>
</feature>
<dbReference type="Proteomes" id="UP001165396">
    <property type="component" value="Unassembled WGS sequence"/>
</dbReference>
<keyword evidence="1" id="KW-0812">Transmembrane</keyword>